<organism evidence="6 7">
    <name type="scientific">Thiohalocapsa halophila</name>
    <dbReference type="NCBI Taxonomy" id="69359"/>
    <lineage>
        <taxon>Bacteria</taxon>
        <taxon>Pseudomonadati</taxon>
        <taxon>Pseudomonadota</taxon>
        <taxon>Gammaproteobacteria</taxon>
        <taxon>Chromatiales</taxon>
        <taxon>Chromatiaceae</taxon>
        <taxon>Thiohalocapsa</taxon>
    </lineage>
</organism>
<name>A0ABS1CIG4_9GAMM</name>
<gene>
    <name evidence="6" type="ORF">CKO31_13250</name>
</gene>
<accession>A0ABS1CIG4</accession>
<dbReference type="PANTHER" id="PTHR43667:SF2">
    <property type="entry name" value="FATTY ACID C-METHYL TRANSFERASE"/>
    <property type="match status" value="1"/>
</dbReference>
<dbReference type="Proteomes" id="UP000748752">
    <property type="component" value="Unassembled WGS sequence"/>
</dbReference>
<dbReference type="InterPro" id="IPR003333">
    <property type="entry name" value="CMAS"/>
</dbReference>
<dbReference type="PIRSF" id="PIRSF003085">
    <property type="entry name" value="CMAS"/>
    <property type="match status" value="1"/>
</dbReference>
<protein>
    <submittedName>
        <fullName evidence="6">SAM-dependent methyltransferase</fullName>
    </submittedName>
</protein>
<dbReference type="PANTHER" id="PTHR43667">
    <property type="entry name" value="CYCLOPROPANE-FATTY-ACYL-PHOSPHOLIPID SYNTHASE"/>
    <property type="match status" value="1"/>
</dbReference>
<evidence type="ECO:0000313" key="7">
    <source>
        <dbReference type="Proteomes" id="UP000748752"/>
    </source>
</evidence>
<keyword evidence="7" id="KW-1185">Reference proteome</keyword>
<evidence type="ECO:0000256" key="3">
    <source>
        <dbReference type="ARBA" id="ARBA00022679"/>
    </source>
</evidence>
<evidence type="ECO:0000313" key="6">
    <source>
        <dbReference type="EMBL" id="MBK1631695.1"/>
    </source>
</evidence>
<dbReference type="SUPFAM" id="SSF53335">
    <property type="entry name" value="S-adenosyl-L-methionine-dependent methyltransferases"/>
    <property type="match status" value="1"/>
</dbReference>
<keyword evidence="4" id="KW-0949">S-adenosyl-L-methionine</keyword>
<dbReference type="EMBL" id="NRRV01000030">
    <property type="protein sequence ID" value="MBK1631695.1"/>
    <property type="molecule type" value="Genomic_DNA"/>
</dbReference>
<dbReference type="Pfam" id="PF02353">
    <property type="entry name" value="CMAS"/>
    <property type="match status" value="1"/>
</dbReference>
<dbReference type="CDD" id="cd02440">
    <property type="entry name" value="AdoMet_MTases"/>
    <property type="match status" value="1"/>
</dbReference>
<keyword evidence="3" id="KW-0808">Transferase</keyword>
<proteinExistence type="inferred from homology"/>
<reference evidence="6 7" key="1">
    <citation type="journal article" date="2020" name="Microorganisms">
        <title>Osmotic Adaptation and Compatible Solute Biosynthesis of Phototrophic Bacteria as Revealed from Genome Analyses.</title>
        <authorList>
            <person name="Imhoff J.F."/>
            <person name="Rahn T."/>
            <person name="Kunzel S."/>
            <person name="Keller A."/>
            <person name="Neulinger S.C."/>
        </authorList>
    </citation>
    <scope>NUCLEOTIDE SEQUENCE [LARGE SCALE GENOMIC DNA]</scope>
    <source>
        <strain evidence="6 7">DSM 6210</strain>
    </source>
</reference>
<dbReference type="InterPro" id="IPR029063">
    <property type="entry name" value="SAM-dependent_MTases_sf"/>
</dbReference>
<sequence length="417" mass="46643">MSDHLGSDTGHAEAALPRSSAGRIATRVALKPFRHLFDRILRGHLRIRVGEHCHEMHGSEAGPSGEIRLVRPLTFARRIATRGHVGLGEAYMAGDWDSPDVTALLHCFAANQHALVEVFEGSWLNRIGSLLHHRRRANTKAGSKRNIEAHYDLGNDFYRLWLDESMTYSAAVFEHDADTPEAALAQVQTCKYQRLLALLDAEPGQRVLEVGCGWGGFARQAAAAGLEVTGITLSREQLAWAEAAAAKTPDPDRMAFRLQDYRDVTERFDHIVSIEMFEAVGEAYWPAYMAMLKRCLTPGGRAALQVITIADSEFDGYKASPDFIQHYIFPGGMLPTVGRFDAAAADAGLRVVERSFHGLDYARTLAAWRERFEAQLPAVRALGYDERFIRMWRYYLSYCEAGFRDERIDVMQVALTV</sequence>
<dbReference type="GO" id="GO:0008168">
    <property type="term" value="F:methyltransferase activity"/>
    <property type="evidence" value="ECO:0007669"/>
    <property type="project" value="UniProtKB-KW"/>
</dbReference>
<keyword evidence="5" id="KW-0443">Lipid metabolism</keyword>
<dbReference type="Gene3D" id="3.40.50.150">
    <property type="entry name" value="Vaccinia Virus protein VP39"/>
    <property type="match status" value="1"/>
</dbReference>
<comment type="similarity">
    <text evidence="1">Belongs to the CFA/CMAS family.</text>
</comment>
<comment type="caution">
    <text evidence="6">The sequence shown here is derived from an EMBL/GenBank/DDBJ whole genome shotgun (WGS) entry which is preliminary data.</text>
</comment>
<dbReference type="InterPro" id="IPR050723">
    <property type="entry name" value="CFA/CMAS"/>
</dbReference>
<dbReference type="RefSeq" id="WP_200238320.1">
    <property type="nucleotide sequence ID" value="NZ_NRRV01000030.1"/>
</dbReference>
<keyword evidence="2 6" id="KW-0489">Methyltransferase</keyword>
<dbReference type="GO" id="GO:0032259">
    <property type="term" value="P:methylation"/>
    <property type="evidence" value="ECO:0007669"/>
    <property type="project" value="UniProtKB-KW"/>
</dbReference>
<evidence type="ECO:0000256" key="1">
    <source>
        <dbReference type="ARBA" id="ARBA00010815"/>
    </source>
</evidence>
<evidence type="ECO:0000256" key="5">
    <source>
        <dbReference type="ARBA" id="ARBA00023098"/>
    </source>
</evidence>
<evidence type="ECO:0000256" key="4">
    <source>
        <dbReference type="ARBA" id="ARBA00022691"/>
    </source>
</evidence>
<evidence type="ECO:0000256" key="2">
    <source>
        <dbReference type="ARBA" id="ARBA00022603"/>
    </source>
</evidence>